<reference evidence="1" key="1">
    <citation type="submission" date="2014-09" db="EMBL/GenBank/DDBJ databases">
        <authorList>
            <person name="Magalhaes I.L.F."/>
            <person name="Oliveira U."/>
            <person name="Santos F.R."/>
            <person name="Vidigal T.H.D.A."/>
            <person name="Brescovit A.D."/>
            <person name="Santos A.J."/>
        </authorList>
    </citation>
    <scope>NUCLEOTIDE SEQUENCE</scope>
    <source>
        <tissue evidence="1">Shoot tissue taken approximately 20 cm above the soil surface</tissue>
    </source>
</reference>
<protein>
    <submittedName>
        <fullName evidence="1">Uncharacterized protein</fullName>
    </submittedName>
</protein>
<sequence>MAVLRKMLGTAFSLLQEYQEARRPRQLHVLSAEALAAGFPEDSVANRMQSPIPPMF</sequence>
<dbReference type="AlphaFoldDB" id="A0A0A9F9N5"/>
<evidence type="ECO:0000313" key="1">
    <source>
        <dbReference type="EMBL" id="JAE09740.1"/>
    </source>
</evidence>
<organism evidence="1">
    <name type="scientific">Arundo donax</name>
    <name type="common">Giant reed</name>
    <name type="synonym">Donax arundinaceus</name>
    <dbReference type="NCBI Taxonomy" id="35708"/>
    <lineage>
        <taxon>Eukaryota</taxon>
        <taxon>Viridiplantae</taxon>
        <taxon>Streptophyta</taxon>
        <taxon>Embryophyta</taxon>
        <taxon>Tracheophyta</taxon>
        <taxon>Spermatophyta</taxon>
        <taxon>Magnoliopsida</taxon>
        <taxon>Liliopsida</taxon>
        <taxon>Poales</taxon>
        <taxon>Poaceae</taxon>
        <taxon>PACMAD clade</taxon>
        <taxon>Arundinoideae</taxon>
        <taxon>Arundineae</taxon>
        <taxon>Arundo</taxon>
    </lineage>
</organism>
<proteinExistence type="predicted"/>
<dbReference type="EMBL" id="GBRH01188156">
    <property type="protein sequence ID" value="JAE09740.1"/>
    <property type="molecule type" value="Transcribed_RNA"/>
</dbReference>
<accession>A0A0A9F9N5</accession>
<reference evidence="1" key="2">
    <citation type="journal article" date="2015" name="Data Brief">
        <title>Shoot transcriptome of the giant reed, Arundo donax.</title>
        <authorList>
            <person name="Barrero R.A."/>
            <person name="Guerrero F.D."/>
            <person name="Moolhuijzen P."/>
            <person name="Goolsby J.A."/>
            <person name="Tidwell J."/>
            <person name="Bellgard S.E."/>
            <person name="Bellgard M.I."/>
        </authorList>
    </citation>
    <scope>NUCLEOTIDE SEQUENCE</scope>
    <source>
        <tissue evidence="1">Shoot tissue taken approximately 20 cm above the soil surface</tissue>
    </source>
</reference>
<name>A0A0A9F9N5_ARUDO</name>